<sequence length="81" mass="8947">MDHVSAHTAQVWLRGAVGPRQHLVMQVYDRMFLDVAPAVEVETRQDIIEIANRYGVPLDRVTFLGEAAGLLRDDAGRSASS</sequence>
<dbReference type="RefSeq" id="WP_380536424.1">
    <property type="nucleotide sequence ID" value="NZ_JBHFAB010000009.1"/>
</dbReference>
<evidence type="ECO:0000313" key="2">
    <source>
        <dbReference type="Proteomes" id="UP001592531"/>
    </source>
</evidence>
<name>A0ABV6VVU4_9ACTN</name>
<protein>
    <submittedName>
        <fullName evidence="1">Uncharacterized protein</fullName>
    </submittedName>
</protein>
<reference evidence="1 2" key="1">
    <citation type="submission" date="2024-09" db="EMBL/GenBank/DDBJ databases">
        <authorList>
            <person name="Lee S.D."/>
        </authorList>
    </citation>
    <scope>NUCLEOTIDE SEQUENCE [LARGE SCALE GENOMIC DNA]</scope>
    <source>
        <strain evidence="1 2">N8-3</strain>
    </source>
</reference>
<accession>A0ABV6VVU4</accession>
<dbReference type="Proteomes" id="UP001592531">
    <property type="component" value="Unassembled WGS sequence"/>
</dbReference>
<keyword evidence="2" id="KW-1185">Reference proteome</keyword>
<gene>
    <name evidence="1" type="ORF">ACEZDE_14755</name>
</gene>
<dbReference type="EMBL" id="JBHFAB010000009">
    <property type="protein sequence ID" value="MFC1417894.1"/>
    <property type="molecule type" value="Genomic_DNA"/>
</dbReference>
<comment type="caution">
    <text evidence="1">The sequence shown here is derived from an EMBL/GenBank/DDBJ whole genome shotgun (WGS) entry which is preliminary data.</text>
</comment>
<evidence type="ECO:0000313" key="1">
    <source>
        <dbReference type="EMBL" id="MFC1417894.1"/>
    </source>
</evidence>
<organism evidence="1 2">
    <name type="scientific">Streptacidiphilus cavernicola</name>
    <dbReference type="NCBI Taxonomy" id="3342716"/>
    <lineage>
        <taxon>Bacteria</taxon>
        <taxon>Bacillati</taxon>
        <taxon>Actinomycetota</taxon>
        <taxon>Actinomycetes</taxon>
        <taxon>Kitasatosporales</taxon>
        <taxon>Streptomycetaceae</taxon>
        <taxon>Streptacidiphilus</taxon>
    </lineage>
</organism>
<proteinExistence type="predicted"/>